<dbReference type="Proteomes" id="UP001054854">
    <property type="component" value="Unassembled WGS sequence"/>
</dbReference>
<dbReference type="Gene3D" id="3.30.70.920">
    <property type="match status" value="1"/>
</dbReference>
<feature type="region of interest" description="Disordered" evidence="4">
    <location>
        <begin position="320"/>
        <end position="342"/>
    </location>
</feature>
<dbReference type="InterPro" id="IPR036388">
    <property type="entry name" value="WH-like_DNA-bd_sf"/>
</dbReference>
<dbReference type="Pfam" id="PF13404">
    <property type="entry name" value="HTH_AsnC-type"/>
    <property type="match status" value="1"/>
</dbReference>
<keyword evidence="2" id="KW-0238">DNA-binding</keyword>
<evidence type="ECO:0000256" key="1">
    <source>
        <dbReference type="ARBA" id="ARBA00023015"/>
    </source>
</evidence>
<dbReference type="SMART" id="SM00344">
    <property type="entry name" value="HTH_ASNC"/>
    <property type="match status" value="1"/>
</dbReference>
<dbReference type="InterPro" id="IPR000485">
    <property type="entry name" value="AsnC-type_HTH_dom"/>
</dbReference>
<dbReference type="Gene3D" id="1.10.10.10">
    <property type="entry name" value="Winged helix-like DNA-binding domain superfamily/Winged helix DNA-binding domain"/>
    <property type="match status" value="2"/>
</dbReference>
<keyword evidence="7" id="KW-1185">Reference proteome</keyword>
<dbReference type="InterPro" id="IPR011008">
    <property type="entry name" value="Dimeric_a/b-barrel"/>
</dbReference>
<dbReference type="SUPFAM" id="SSF46785">
    <property type="entry name" value="Winged helix' DNA-binding domain"/>
    <property type="match status" value="2"/>
</dbReference>
<keyword evidence="3" id="KW-0804">Transcription</keyword>
<dbReference type="InterPro" id="IPR019888">
    <property type="entry name" value="Tscrpt_reg_AsnC-like"/>
</dbReference>
<accession>A0ABQ3TU09</accession>
<evidence type="ECO:0000259" key="5">
    <source>
        <dbReference type="Pfam" id="PF13404"/>
    </source>
</evidence>
<dbReference type="RefSeq" id="WP_236256177.1">
    <property type="nucleotide sequence ID" value="NZ_BNEK01000002.1"/>
</dbReference>
<organism evidence="6 7">
    <name type="scientific">Streptomyces hygroscopicus</name>
    <dbReference type="NCBI Taxonomy" id="1912"/>
    <lineage>
        <taxon>Bacteria</taxon>
        <taxon>Bacillati</taxon>
        <taxon>Actinomycetota</taxon>
        <taxon>Actinomycetes</taxon>
        <taxon>Kitasatosporales</taxon>
        <taxon>Streptomycetaceae</taxon>
        <taxon>Streptomyces</taxon>
        <taxon>Streptomyces violaceusniger group</taxon>
    </lineage>
</organism>
<dbReference type="PANTHER" id="PTHR30154:SF34">
    <property type="entry name" value="TRANSCRIPTIONAL REGULATOR AZLB"/>
    <property type="match status" value="1"/>
</dbReference>
<dbReference type="EMBL" id="BNEK01000002">
    <property type="protein sequence ID" value="GHJ26799.1"/>
    <property type="molecule type" value="Genomic_DNA"/>
</dbReference>
<proteinExistence type="predicted"/>
<name>A0ABQ3TU09_STRHY</name>
<evidence type="ECO:0000256" key="4">
    <source>
        <dbReference type="SAM" id="MobiDB-lite"/>
    </source>
</evidence>
<comment type="caution">
    <text evidence="6">The sequence shown here is derived from an EMBL/GenBank/DDBJ whole genome shotgun (WGS) entry which is preliminary data.</text>
</comment>
<protein>
    <recommendedName>
        <fullName evidence="5">HTH asnC-type domain-containing protein</fullName>
    </recommendedName>
</protein>
<evidence type="ECO:0000256" key="2">
    <source>
        <dbReference type="ARBA" id="ARBA00023125"/>
    </source>
</evidence>
<dbReference type="InterPro" id="IPR036390">
    <property type="entry name" value="WH_DNA-bd_sf"/>
</dbReference>
<evidence type="ECO:0000256" key="3">
    <source>
        <dbReference type="ARBA" id="ARBA00023163"/>
    </source>
</evidence>
<sequence>MADDDKLDDADLDLIAALQHAPRAPFDMLARVLGSSARTVGRRYGRLLDEGLLRVICEVDWSLLAEGPPVHLWIDTEPGRAREVAAALADRADTAHVGITSGHGDVYAVLQGMTRAATSRALVDDIPGTPGIRGVRAHWSLRRLTSSAAWRLPRLTADQEAALAAHTAAEEGNDPNLGPLERQVAAVLRDNARAPYSDLARALDVSESRARRTATAMFASGLLRPRVEVEPRHLGYQVEAVLEISCPPRAANRLSTALAAHPATRFLALIGAAGTFVCDGVFRDEGDLADFIMAGAAADVEVTAVACTLQLEVVKRYWRRTQHPERPPGQGRRPAPGSLPAG</sequence>
<feature type="domain" description="HTH asnC-type" evidence="5">
    <location>
        <begin position="7"/>
        <end position="47"/>
    </location>
</feature>
<keyword evidence="1" id="KW-0805">Transcription regulation</keyword>
<reference evidence="6" key="1">
    <citation type="submission" date="2024-05" db="EMBL/GenBank/DDBJ databases">
        <title>Whole genome shotgun sequence of Streptomyces hygroscopicus NBRC 113678.</title>
        <authorList>
            <person name="Komaki H."/>
            <person name="Tamura T."/>
        </authorList>
    </citation>
    <scope>NUCLEOTIDE SEQUENCE</scope>
    <source>
        <strain evidence="6">N11-34</strain>
    </source>
</reference>
<gene>
    <name evidence="6" type="ORF">TPA0910_12320</name>
</gene>
<dbReference type="PANTHER" id="PTHR30154">
    <property type="entry name" value="LEUCINE-RESPONSIVE REGULATORY PROTEIN"/>
    <property type="match status" value="1"/>
</dbReference>
<dbReference type="SUPFAM" id="SSF54909">
    <property type="entry name" value="Dimeric alpha+beta barrel"/>
    <property type="match status" value="1"/>
</dbReference>
<evidence type="ECO:0000313" key="6">
    <source>
        <dbReference type="EMBL" id="GHJ26799.1"/>
    </source>
</evidence>
<evidence type="ECO:0000313" key="7">
    <source>
        <dbReference type="Proteomes" id="UP001054854"/>
    </source>
</evidence>